<protein>
    <submittedName>
        <fullName evidence="2">Uncharacterized protein</fullName>
    </submittedName>
</protein>
<proteinExistence type="evidence at protein level"/>
<dbReference type="AGR" id="WB:WBGene00016759"/>
<dbReference type="PeptideAtlas" id="O44151"/>
<dbReference type="PhylomeDB" id="O44151"/>
<evidence type="ECO:0000313" key="4">
    <source>
        <dbReference type="WormBase" id="C49A9.5"/>
    </source>
</evidence>
<dbReference type="eggNOG" id="ENOG502TGAM">
    <property type="taxonomic scope" value="Eukaryota"/>
</dbReference>
<evidence type="ECO:0000256" key="1">
    <source>
        <dbReference type="SAM" id="MobiDB-lite"/>
    </source>
</evidence>
<dbReference type="FunCoup" id="O44151">
    <property type="interactions" value="141"/>
</dbReference>
<reference evidence="2 3" key="1">
    <citation type="journal article" date="1998" name="Science">
        <title>Genome sequence of the nematode C. elegans: a platform for investigating biology.</title>
        <authorList>
            <consortium name="The C. elegans sequencing consortium"/>
            <person name="Sulson J.E."/>
            <person name="Waterston R."/>
        </authorList>
    </citation>
    <scope>NUCLEOTIDE SEQUENCE [LARGE SCALE GENOMIC DNA]</scope>
    <source>
        <strain evidence="2 3">Bristol N2</strain>
    </source>
</reference>
<dbReference type="UCSC" id="C49A9.5">
    <property type="organism name" value="c. elegans"/>
</dbReference>
<dbReference type="RefSeq" id="NP_001370584.1">
    <property type="nucleotide sequence ID" value="NM_001383100.2"/>
</dbReference>
<dbReference type="PANTHER" id="PTHR21516:SF8">
    <property type="entry name" value="FHA DOMAIN-CONTAINING PROTEIN-RELATED"/>
    <property type="match status" value="1"/>
</dbReference>
<dbReference type="GeneID" id="177382"/>
<dbReference type="InterPro" id="IPR004987">
    <property type="entry name" value="DUF272"/>
</dbReference>
<dbReference type="PANTHER" id="PTHR21516">
    <property type="entry name" value="AAA_LID_7 DOMAIN-CONTAINING PROTEIN-RELATED-RELATED"/>
    <property type="match status" value="1"/>
</dbReference>
<gene>
    <name evidence="2 4" type="ORF">C49A9.5</name>
    <name evidence="2" type="ORF">CELE_C49A9.5</name>
</gene>
<dbReference type="Pfam" id="PF03312">
    <property type="entry name" value="DUF272"/>
    <property type="match status" value="1"/>
</dbReference>
<evidence type="ECO:0000313" key="3">
    <source>
        <dbReference type="Proteomes" id="UP000001940"/>
    </source>
</evidence>
<dbReference type="PaxDb" id="6239-C49A9.5"/>
<evidence type="ECO:0000313" key="2">
    <source>
        <dbReference type="EMBL" id="CCD67624.1"/>
    </source>
</evidence>
<dbReference type="EMBL" id="BX284604">
    <property type="protein sequence ID" value="CCD67624.1"/>
    <property type="molecule type" value="Genomic_DNA"/>
</dbReference>
<evidence type="ECO:0007829" key="5">
    <source>
        <dbReference type="PeptideAtlas" id="O44151"/>
    </source>
</evidence>
<dbReference type="Bgee" id="WBGene00016759">
    <property type="expression patterns" value="Expressed in larva and 2 other cell types or tissues"/>
</dbReference>
<dbReference type="WormBase" id="C49A9.5">
    <property type="protein sequence ID" value="CE16935"/>
    <property type="gene ID" value="WBGene00016759"/>
</dbReference>
<sequence>MNNFTMPDKKYFLFAARRADDQLILVVPKSGERFLMNEELLRRDYNVQLGDFLHCKINRSKELYDISKTKHTANISTVVNGDEAIIENLRADLVSSDELLLFQSQLFDDIRCWQSDQPIGRYYIKMRLFPTSREMSGRMIHYEVVKITGSVKSIELNKQQGNFQQNIDSGYSAASEKTESSAGFSQSPAAGLPSPQNLIYPAGSKKIVSQQGTQVVGPGCPLVKKEETPANKIMGTGFPKSTKREENVFGSELLQQKKNNEKPGSTVGKGFTTSQTIGEKQRAVVTSIDAKRPGTYYLWNLDSKTEGLLKSTTPLELGHQFAGIFVNQENGKCFCKEYIGEIERVLEGKVNDTNKVNLTVKLLDFQPAGVNRRRASGTAKYIGDVLEGNTEDTKLTIECIGKKVNIERRKFGEKDFVWMVTEIRNCSQYDQKIF</sequence>
<dbReference type="KEGG" id="cel:CELE_C49A9.5"/>
<dbReference type="PIR" id="T32520">
    <property type="entry name" value="T32520"/>
</dbReference>
<accession>O44151</accession>
<dbReference type="InParanoid" id="O44151"/>
<dbReference type="OrthoDB" id="5802586at2759"/>
<keyword evidence="5" id="KW-1267">Proteomics identification</keyword>
<feature type="region of interest" description="Disordered" evidence="1">
    <location>
        <begin position="171"/>
        <end position="190"/>
    </location>
</feature>
<dbReference type="CTD" id="177382"/>
<dbReference type="Proteomes" id="UP000001940">
    <property type="component" value="Chromosome IV"/>
</dbReference>
<dbReference type="HOGENOM" id="CLU_584272_0_0_1"/>
<dbReference type="AlphaFoldDB" id="O44151"/>
<keyword evidence="3" id="KW-1185">Reference proteome</keyword>
<name>O44151_CAEEL</name>
<organism evidence="2 3">
    <name type="scientific">Caenorhabditis elegans</name>
    <dbReference type="NCBI Taxonomy" id="6239"/>
    <lineage>
        <taxon>Eukaryota</taxon>
        <taxon>Metazoa</taxon>
        <taxon>Ecdysozoa</taxon>
        <taxon>Nematoda</taxon>
        <taxon>Chromadorea</taxon>
        <taxon>Rhabditida</taxon>
        <taxon>Rhabditina</taxon>
        <taxon>Rhabditomorpha</taxon>
        <taxon>Rhabditoidea</taxon>
        <taxon>Rhabditidae</taxon>
        <taxon>Peloderinae</taxon>
        <taxon>Caenorhabditis</taxon>
    </lineage>
</organism>